<accession>A0A6J2W2Z4</accession>
<dbReference type="RefSeq" id="XP_030637721.1">
    <property type="nucleotide sequence ID" value="XM_030781861.1"/>
</dbReference>
<feature type="coiled-coil region" evidence="1">
    <location>
        <begin position="145"/>
        <end position="194"/>
    </location>
</feature>
<dbReference type="GeneID" id="115818484"/>
<dbReference type="Proteomes" id="UP000504632">
    <property type="component" value="Chromosome 8"/>
</dbReference>
<dbReference type="CTD" id="160857"/>
<dbReference type="AlphaFoldDB" id="A0A6J2W2Z4"/>
<keyword evidence="1" id="KW-0175">Coiled coil</keyword>
<gene>
    <name evidence="3" type="primary">ccdc122</name>
</gene>
<proteinExistence type="predicted"/>
<feature type="coiled-coil region" evidence="1">
    <location>
        <begin position="34"/>
        <end position="96"/>
    </location>
</feature>
<name>A0A6J2W2Z4_CHACN</name>
<dbReference type="InParanoid" id="A0A6J2W2Z4"/>
<dbReference type="OrthoDB" id="9881749at2759"/>
<sequence length="268" mass="31416">MNDSINEESSRLEISLTGNSEQISLQGEAQVLELREKQQAADAIQAVLSEIERNCEAVRLQLKLTDGQICGLICEIEQSQSRMESLELESQAILMENMRLRFTIKEEEEHTRSVLDGYQLYRNKMECHKSAVFLVESQSPAYKEVMKKREEVKKLREEREELRVNLQDPHGSAVLKTRREVDELKEQVASMRKMVREKRAFLLREQEGQSQLRKEIKSQNRRYEAIVKRLHYQLNKAQSSHRQLSADICQMEKEVEDLKSRLEVPWTP</sequence>
<evidence type="ECO:0000256" key="1">
    <source>
        <dbReference type="SAM" id="Coils"/>
    </source>
</evidence>
<organism evidence="2 3">
    <name type="scientific">Chanos chanos</name>
    <name type="common">Milkfish</name>
    <name type="synonym">Mugil chanos</name>
    <dbReference type="NCBI Taxonomy" id="29144"/>
    <lineage>
        <taxon>Eukaryota</taxon>
        <taxon>Metazoa</taxon>
        <taxon>Chordata</taxon>
        <taxon>Craniata</taxon>
        <taxon>Vertebrata</taxon>
        <taxon>Euteleostomi</taxon>
        <taxon>Actinopterygii</taxon>
        <taxon>Neopterygii</taxon>
        <taxon>Teleostei</taxon>
        <taxon>Ostariophysi</taxon>
        <taxon>Gonorynchiformes</taxon>
        <taxon>Chanidae</taxon>
        <taxon>Chanos</taxon>
    </lineage>
</organism>
<evidence type="ECO:0000313" key="3">
    <source>
        <dbReference type="RefSeq" id="XP_030637721.1"/>
    </source>
</evidence>
<reference evidence="3" key="1">
    <citation type="submission" date="2025-08" db="UniProtKB">
        <authorList>
            <consortium name="RefSeq"/>
        </authorList>
    </citation>
    <scope>IDENTIFICATION</scope>
</reference>
<protein>
    <submittedName>
        <fullName evidence="3">Coiled-coil domain-containing protein 122</fullName>
    </submittedName>
</protein>
<keyword evidence="2" id="KW-1185">Reference proteome</keyword>
<evidence type="ECO:0000313" key="2">
    <source>
        <dbReference type="Proteomes" id="UP000504632"/>
    </source>
</evidence>